<dbReference type="InterPro" id="IPR000477">
    <property type="entry name" value="RT_dom"/>
</dbReference>
<sequence length="436" mass="49039">MKKAFGTTARKTASLKSSSGETITDRSKQMEQWAEHYKNFYLRENVVTETAINSISSLPDIEELDNSPTEEKFSKAIDSLAHSKAPGNDSIPAEVLHIAGKAFARVALKRSQQLADRVYPEYQCGFRAQRSTIDMIFTVRQLQEKCREQKQALYIAFIDLPKAFDLVRRKGLFRRLEKIGCPPKLLSVISSFHDDMQGTVQFDGSSSAPFLIKSGVKQGCNLAPTLFGIFFSLLLSPTFKLFKLVRLRAKTSLKASHSEAGLQRLTTCLAHACSEFGLTISLKKINVIGQDVSQAPRITIGDHTLEVVEEFTYLGSTIASNLSLDAETRKHACQRGETWTAYARQERRLNSFHLRCLRRISGSSWQDRVPTTEVLEKANTQSKFVMLSHRRLRWLGHVRRMEDGRLTKDVLYGELSAGSRPAGRPMLRFKACARGT</sequence>
<accession>A0A8B7XNX0</accession>
<name>A0A8B7XNX0_ACAPL</name>
<feature type="domain" description="Reverse transcriptase" evidence="2">
    <location>
        <begin position="1"/>
        <end position="318"/>
    </location>
</feature>
<evidence type="ECO:0000313" key="4">
    <source>
        <dbReference type="RefSeq" id="XP_022082509.1"/>
    </source>
</evidence>
<proteinExistence type="predicted"/>
<protein>
    <submittedName>
        <fullName evidence="4">Uncharacterized protein LOC110974885</fullName>
    </submittedName>
</protein>
<dbReference type="RefSeq" id="XP_022082509.1">
    <property type="nucleotide sequence ID" value="XM_022226817.1"/>
</dbReference>
<dbReference type="OMA" id="NEARGIN"/>
<gene>
    <name evidence="4" type="primary">LOC110974885</name>
</gene>
<dbReference type="PROSITE" id="PS50878">
    <property type="entry name" value="RT_POL"/>
    <property type="match status" value="1"/>
</dbReference>
<reference evidence="4" key="1">
    <citation type="submission" date="2025-08" db="UniProtKB">
        <authorList>
            <consortium name="RefSeq"/>
        </authorList>
    </citation>
    <scope>IDENTIFICATION</scope>
</reference>
<dbReference type="PANTHER" id="PTHR47027">
    <property type="entry name" value="REVERSE TRANSCRIPTASE DOMAIN-CONTAINING PROTEIN"/>
    <property type="match status" value="1"/>
</dbReference>
<evidence type="ECO:0000256" key="1">
    <source>
        <dbReference type="SAM" id="MobiDB-lite"/>
    </source>
</evidence>
<feature type="region of interest" description="Disordered" evidence="1">
    <location>
        <begin position="1"/>
        <end position="27"/>
    </location>
</feature>
<keyword evidence="3" id="KW-1185">Reference proteome</keyword>
<feature type="compositionally biased region" description="Polar residues" evidence="1">
    <location>
        <begin position="9"/>
        <end position="22"/>
    </location>
</feature>
<dbReference type="CDD" id="cd01650">
    <property type="entry name" value="RT_nLTR_like"/>
    <property type="match status" value="1"/>
</dbReference>
<dbReference type="Pfam" id="PF00078">
    <property type="entry name" value="RVT_1"/>
    <property type="match status" value="1"/>
</dbReference>
<dbReference type="AlphaFoldDB" id="A0A8B7XNX0"/>
<organism evidence="3 4">
    <name type="scientific">Acanthaster planci</name>
    <name type="common">Crown-of-thorns starfish</name>
    <dbReference type="NCBI Taxonomy" id="133434"/>
    <lineage>
        <taxon>Eukaryota</taxon>
        <taxon>Metazoa</taxon>
        <taxon>Echinodermata</taxon>
        <taxon>Eleutherozoa</taxon>
        <taxon>Asterozoa</taxon>
        <taxon>Asteroidea</taxon>
        <taxon>Valvatacea</taxon>
        <taxon>Valvatida</taxon>
        <taxon>Acanthasteridae</taxon>
        <taxon>Acanthaster</taxon>
    </lineage>
</organism>
<dbReference type="KEGG" id="aplc:110974885"/>
<dbReference type="PANTHER" id="PTHR47027:SF20">
    <property type="entry name" value="REVERSE TRANSCRIPTASE-LIKE PROTEIN WITH RNA-DIRECTED DNA POLYMERASE DOMAIN"/>
    <property type="match status" value="1"/>
</dbReference>
<dbReference type="Proteomes" id="UP000694845">
    <property type="component" value="Unplaced"/>
</dbReference>
<dbReference type="GeneID" id="110974885"/>
<evidence type="ECO:0000259" key="2">
    <source>
        <dbReference type="PROSITE" id="PS50878"/>
    </source>
</evidence>
<dbReference type="OrthoDB" id="410381at2759"/>
<evidence type="ECO:0000313" key="3">
    <source>
        <dbReference type="Proteomes" id="UP000694845"/>
    </source>
</evidence>